<dbReference type="Gene3D" id="1.10.840.10">
    <property type="entry name" value="Ras guanine-nucleotide exchange factors catalytic domain"/>
    <property type="match status" value="1"/>
</dbReference>
<dbReference type="EMBL" id="JBAHYK010000464">
    <property type="protein sequence ID" value="KAL0573785.1"/>
    <property type="molecule type" value="Genomic_DNA"/>
</dbReference>
<evidence type="ECO:0000313" key="6">
    <source>
        <dbReference type="EMBL" id="KAL0573785.1"/>
    </source>
</evidence>
<evidence type="ECO:0000256" key="3">
    <source>
        <dbReference type="SAM" id="MobiDB-lite"/>
    </source>
</evidence>
<dbReference type="Pfam" id="PF00618">
    <property type="entry name" value="RasGEF_N"/>
    <property type="match status" value="1"/>
</dbReference>
<protein>
    <submittedName>
        <fullName evidence="6">Cell division cycle-related protein</fullName>
    </submittedName>
</protein>
<dbReference type="PROSITE" id="PS50212">
    <property type="entry name" value="RASGEF_NTER"/>
    <property type="match status" value="1"/>
</dbReference>
<evidence type="ECO:0000259" key="5">
    <source>
        <dbReference type="PROSITE" id="PS50212"/>
    </source>
</evidence>
<evidence type="ECO:0000256" key="1">
    <source>
        <dbReference type="ARBA" id="ARBA00022658"/>
    </source>
</evidence>
<feature type="domain" description="Ras-GEF" evidence="4">
    <location>
        <begin position="290"/>
        <end position="528"/>
    </location>
</feature>
<dbReference type="PANTHER" id="PTHR23113">
    <property type="entry name" value="GUANINE NUCLEOTIDE EXCHANGE FACTOR"/>
    <property type="match status" value="1"/>
</dbReference>
<dbReference type="SMART" id="SM00229">
    <property type="entry name" value="RasGEFN"/>
    <property type="match status" value="1"/>
</dbReference>
<evidence type="ECO:0000313" key="7">
    <source>
        <dbReference type="Proteomes" id="UP001465976"/>
    </source>
</evidence>
<gene>
    <name evidence="6" type="primary">CDC25_1</name>
    <name evidence="6" type="ORF">V5O48_008172</name>
</gene>
<comment type="caution">
    <text evidence="6">The sequence shown here is derived from an EMBL/GenBank/DDBJ whole genome shotgun (WGS) entry which is preliminary data.</text>
</comment>
<keyword evidence="1 2" id="KW-0344">Guanine-nucleotide releasing factor</keyword>
<dbReference type="CDD" id="cd06224">
    <property type="entry name" value="REM"/>
    <property type="match status" value="1"/>
</dbReference>
<proteinExistence type="predicted"/>
<evidence type="ECO:0000256" key="2">
    <source>
        <dbReference type="PROSITE-ProRule" id="PRU00168"/>
    </source>
</evidence>
<dbReference type="InterPro" id="IPR001895">
    <property type="entry name" value="RASGEF_cat_dom"/>
</dbReference>
<evidence type="ECO:0000259" key="4">
    <source>
        <dbReference type="PROSITE" id="PS50009"/>
    </source>
</evidence>
<dbReference type="PANTHER" id="PTHR23113:SF368">
    <property type="entry name" value="CELL DIVISION CONTROL PROTEIN 25"/>
    <property type="match status" value="1"/>
</dbReference>
<name>A0ABR3FEP9_9AGAR</name>
<dbReference type="InterPro" id="IPR000651">
    <property type="entry name" value="Ras-like_Gua-exchang_fac_N"/>
</dbReference>
<keyword evidence="6" id="KW-0132">Cell division</keyword>
<dbReference type="InterPro" id="IPR036964">
    <property type="entry name" value="RASGEF_cat_dom_sf"/>
</dbReference>
<dbReference type="GO" id="GO:0051301">
    <property type="term" value="P:cell division"/>
    <property type="evidence" value="ECO:0007669"/>
    <property type="project" value="UniProtKB-KW"/>
</dbReference>
<dbReference type="Gene3D" id="1.20.870.10">
    <property type="entry name" value="Son of sevenless (SoS) protein Chain: S domain 1"/>
    <property type="match status" value="1"/>
</dbReference>
<dbReference type="SUPFAM" id="SSF48366">
    <property type="entry name" value="Ras GEF"/>
    <property type="match status" value="1"/>
</dbReference>
<reference evidence="6 7" key="1">
    <citation type="submission" date="2024-02" db="EMBL/GenBank/DDBJ databases">
        <title>A draft genome for the cacao thread blight pathogen Marasmius crinis-equi.</title>
        <authorList>
            <person name="Cohen S.P."/>
            <person name="Baruah I.K."/>
            <person name="Amoako-Attah I."/>
            <person name="Bukari Y."/>
            <person name="Meinhardt L.W."/>
            <person name="Bailey B.A."/>
        </authorList>
    </citation>
    <scope>NUCLEOTIDE SEQUENCE [LARGE SCALE GENOMIC DNA]</scope>
    <source>
        <strain evidence="6 7">GH-76</strain>
    </source>
</reference>
<dbReference type="Pfam" id="PF00617">
    <property type="entry name" value="RasGEF"/>
    <property type="match status" value="1"/>
</dbReference>
<organism evidence="6 7">
    <name type="scientific">Marasmius crinis-equi</name>
    <dbReference type="NCBI Taxonomy" id="585013"/>
    <lineage>
        <taxon>Eukaryota</taxon>
        <taxon>Fungi</taxon>
        <taxon>Dikarya</taxon>
        <taxon>Basidiomycota</taxon>
        <taxon>Agaricomycotina</taxon>
        <taxon>Agaricomycetes</taxon>
        <taxon>Agaricomycetidae</taxon>
        <taxon>Agaricales</taxon>
        <taxon>Marasmiineae</taxon>
        <taxon>Marasmiaceae</taxon>
        <taxon>Marasmius</taxon>
    </lineage>
</organism>
<dbReference type="InterPro" id="IPR008937">
    <property type="entry name" value="Ras-like_GEF"/>
</dbReference>
<accession>A0ABR3FEP9</accession>
<feature type="domain" description="N-terminal Ras-GEF" evidence="5">
    <location>
        <begin position="126"/>
        <end position="254"/>
    </location>
</feature>
<dbReference type="CDD" id="cd00155">
    <property type="entry name" value="RasGEF"/>
    <property type="match status" value="1"/>
</dbReference>
<sequence>MNTECNRALEPAPEWDNPQYTQIWNDVQRPTLLQAGDLAVCQPRADEAVGTEEDFLRHLGLATGRGRSTAMEAAPVVVERPPIHRESPVLRYGLNRLVPLGGDVVEESPQHLLGFESDASDIIIDARGAVIGGTIDALVKRLPYAKTADPHFFKTFLMTFRTFTTPEELFSVLVQVLWISPRLELHTDDEQRSVEMEQIVVRATTVFDSLLATHDVLEEEDVRILRSRLIEFARSDIDTFPPASQLLAVVDRSTQSQEDGRGPIVNTSQTPPPRPIFPKTKRKLDLLDIDPLELARQFTLMECCLYQKIRPMEWLRRVRAQEPSENRDNIAAVVRMSNRIVDWVAQSILSKNDSKRVATIRHLISIADHCRTLNNFSTMIAIVSGLNNPSVSRLKRTWDRVNQTSIAHFGACVVALDTHKNFKKYCLLLDSVMTPCVPFIGVFLLMLQFIEDDSPDMLPGDRDFINFSKRRQAAEIITGDIQRLQACSYNFETVPVVRTYIEESLWALSDMPGSSERFWAMSLEVEPPEREDEKTSSRWLQSLRNVFR</sequence>
<dbReference type="InterPro" id="IPR023578">
    <property type="entry name" value="Ras_GEF_dom_sf"/>
</dbReference>
<dbReference type="PROSITE" id="PS50009">
    <property type="entry name" value="RASGEF_CAT"/>
    <property type="match status" value="1"/>
</dbReference>
<dbReference type="Proteomes" id="UP001465976">
    <property type="component" value="Unassembled WGS sequence"/>
</dbReference>
<keyword evidence="7" id="KW-1185">Reference proteome</keyword>
<feature type="region of interest" description="Disordered" evidence="3">
    <location>
        <begin position="255"/>
        <end position="277"/>
    </location>
</feature>
<keyword evidence="6" id="KW-0131">Cell cycle</keyword>
<dbReference type="SMART" id="SM00147">
    <property type="entry name" value="RasGEF"/>
    <property type="match status" value="1"/>
</dbReference>